<proteinExistence type="predicted"/>
<dbReference type="EMBL" id="BMAO01023484">
    <property type="protein sequence ID" value="GFQ89007.1"/>
    <property type="molecule type" value="Genomic_DNA"/>
</dbReference>
<reference evidence="2" key="1">
    <citation type="submission" date="2020-07" db="EMBL/GenBank/DDBJ databases">
        <title>Multicomponent nature underlies the extraordinary mechanical properties of spider dragline silk.</title>
        <authorList>
            <person name="Kono N."/>
            <person name="Nakamura H."/>
            <person name="Mori M."/>
            <person name="Yoshida Y."/>
            <person name="Ohtoshi R."/>
            <person name="Malay A.D."/>
            <person name="Moran D.A.P."/>
            <person name="Tomita M."/>
            <person name="Numata K."/>
            <person name="Arakawa K."/>
        </authorList>
    </citation>
    <scope>NUCLEOTIDE SEQUENCE</scope>
</reference>
<evidence type="ECO:0000256" key="1">
    <source>
        <dbReference type="SAM" id="MobiDB-lite"/>
    </source>
</evidence>
<sequence>MIETPLEWVGSESPDVVDWFPMNEPDRVRNLSTCPGCEVTSGFGELCGSAYVTPLGQGPSSPCRALSAGPPPRRSTAERTVTTSRAKPGTGQVLFASEFGERCGRFGRGMCDCPVL</sequence>
<comment type="caution">
    <text evidence="2">The sequence shown here is derived from an EMBL/GenBank/DDBJ whole genome shotgun (WGS) entry which is preliminary data.</text>
</comment>
<organism evidence="2 3">
    <name type="scientific">Trichonephila clavata</name>
    <name type="common">Joro spider</name>
    <name type="synonym">Nephila clavata</name>
    <dbReference type="NCBI Taxonomy" id="2740835"/>
    <lineage>
        <taxon>Eukaryota</taxon>
        <taxon>Metazoa</taxon>
        <taxon>Ecdysozoa</taxon>
        <taxon>Arthropoda</taxon>
        <taxon>Chelicerata</taxon>
        <taxon>Arachnida</taxon>
        <taxon>Araneae</taxon>
        <taxon>Araneomorphae</taxon>
        <taxon>Entelegynae</taxon>
        <taxon>Araneoidea</taxon>
        <taxon>Nephilidae</taxon>
        <taxon>Trichonephila</taxon>
    </lineage>
</organism>
<accession>A0A8X6FUZ0</accession>
<dbReference type="AlphaFoldDB" id="A0A8X6FUZ0"/>
<gene>
    <name evidence="2" type="ORF">TNCT_53931</name>
</gene>
<keyword evidence="3" id="KW-1185">Reference proteome</keyword>
<evidence type="ECO:0000313" key="2">
    <source>
        <dbReference type="EMBL" id="GFQ89007.1"/>
    </source>
</evidence>
<protein>
    <submittedName>
        <fullName evidence="2">Uncharacterized protein</fullName>
    </submittedName>
</protein>
<evidence type="ECO:0000313" key="3">
    <source>
        <dbReference type="Proteomes" id="UP000887116"/>
    </source>
</evidence>
<feature type="region of interest" description="Disordered" evidence="1">
    <location>
        <begin position="57"/>
        <end position="89"/>
    </location>
</feature>
<name>A0A8X6FUZ0_TRICU</name>
<dbReference type="Proteomes" id="UP000887116">
    <property type="component" value="Unassembled WGS sequence"/>
</dbReference>